<reference evidence="10 11" key="1">
    <citation type="journal article" date="2011" name="Proc. Natl. Acad. Sci. U.S.A.">
        <title>Evolutionary erosion of yeast sex chromosomes by mating-type switching accidents.</title>
        <authorList>
            <person name="Gordon J.L."/>
            <person name="Armisen D."/>
            <person name="Proux-Wera E."/>
            <person name="Oheigeartaigh S.S."/>
            <person name="Byrne K.P."/>
            <person name="Wolfe K.H."/>
        </authorList>
    </citation>
    <scope>NUCLEOTIDE SEQUENCE [LARGE SCALE GENOMIC DNA]</scope>
    <source>
        <strain evidence="11">ATCC MYA-139 / BCRC 22969 / CBS 8797 / CCRC 22969 / KCTC 17520 / NBRC 10181 / NCYC 3082</strain>
    </source>
</reference>
<keyword evidence="5 9" id="KW-0812">Transmembrane</keyword>
<keyword evidence="7 9" id="KW-0472">Membrane</keyword>
<comment type="subcellular location">
    <subcellularLocation>
        <location evidence="1">Cell membrane</location>
        <topology evidence="1">Multi-pass membrane protein</topology>
    </subcellularLocation>
</comment>
<keyword evidence="4" id="KW-1003">Cell membrane</keyword>
<dbReference type="CDD" id="cd09318">
    <property type="entry name" value="TDT_SSU1"/>
    <property type="match status" value="1"/>
</dbReference>
<dbReference type="GeneID" id="34523504"/>
<proteinExistence type="inferred from homology"/>
<feature type="transmembrane region" description="Helical" evidence="9">
    <location>
        <begin position="128"/>
        <end position="150"/>
    </location>
</feature>
<keyword evidence="6 9" id="KW-1133">Transmembrane helix</keyword>
<dbReference type="GO" id="GO:0005886">
    <property type="term" value="C:plasma membrane"/>
    <property type="evidence" value="ECO:0007669"/>
    <property type="project" value="UniProtKB-SubCell"/>
</dbReference>
<feature type="transmembrane region" description="Helical" evidence="9">
    <location>
        <begin position="250"/>
        <end position="270"/>
    </location>
</feature>
<feature type="transmembrane region" description="Helical" evidence="9">
    <location>
        <begin position="89"/>
        <end position="107"/>
    </location>
</feature>
<reference evidence="11" key="2">
    <citation type="submission" date="2012-08" db="EMBL/GenBank/DDBJ databases">
        <title>Genome sequence of Kazachstania naganishii.</title>
        <authorList>
            <person name="Gordon J.L."/>
            <person name="Armisen D."/>
            <person name="Proux-Wera E."/>
            <person name="OhEigeartaigh S.S."/>
            <person name="Byrne K.P."/>
            <person name="Wolfe K.H."/>
        </authorList>
    </citation>
    <scope>NUCLEOTIDE SEQUENCE [LARGE SCALE GENOMIC DNA]</scope>
    <source>
        <strain evidence="11">ATCC MYA-139 / BCRC 22969 / CBS 8797 / CCRC 22969 / KCTC 17520 / NBRC 10181 / NCYC 3082</strain>
    </source>
</reference>
<feature type="transmembrane region" description="Helical" evidence="9">
    <location>
        <begin position="312"/>
        <end position="335"/>
    </location>
</feature>
<dbReference type="PANTHER" id="PTHR31686:SF1">
    <property type="entry name" value="SULFITE EFFLUX PUMP SSU1"/>
    <property type="match status" value="1"/>
</dbReference>
<name>J7S1W8_HUIN7</name>
<dbReference type="Gene3D" id="1.50.10.150">
    <property type="entry name" value="Voltage-dependent anion channel"/>
    <property type="match status" value="1"/>
</dbReference>
<organism evidence="10 11">
    <name type="scientific">Huiozyma naganishii (strain ATCC MYA-139 / BCRC 22969 / CBS 8797 / KCTC 17520 / NBRC 10181 / NCYC 3082 / Yp74L-3)</name>
    <name type="common">Yeast</name>
    <name type="synonym">Kazachstania naganishii</name>
    <dbReference type="NCBI Taxonomy" id="1071383"/>
    <lineage>
        <taxon>Eukaryota</taxon>
        <taxon>Fungi</taxon>
        <taxon>Dikarya</taxon>
        <taxon>Ascomycota</taxon>
        <taxon>Saccharomycotina</taxon>
        <taxon>Saccharomycetes</taxon>
        <taxon>Saccharomycetales</taxon>
        <taxon>Saccharomycetaceae</taxon>
        <taxon>Huiozyma</taxon>
    </lineage>
</organism>
<evidence type="ECO:0000313" key="11">
    <source>
        <dbReference type="Proteomes" id="UP000006310"/>
    </source>
</evidence>
<dbReference type="PANTHER" id="PTHR31686">
    <property type="match status" value="1"/>
</dbReference>
<dbReference type="KEGG" id="kng:KNAG_0A01800"/>
<evidence type="ECO:0000256" key="9">
    <source>
        <dbReference type="SAM" id="Phobius"/>
    </source>
</evidence>
<gene>
    <name evidence="10" type="primary">KNAG0A01800</name>
    <name evidence="10" type="ordered locus">KNAG_0A01800</name>
</gene>
<dbReference type="HOGENOM" id="CLU_030057_6_2_1"/>
<evidence type="ECO:0000256" key="1">
    <source>
        <dbReference type="ARBA" id="ARBA00004651"/>
    </source>
</evidence>
<keyword evidence="11" id="KW-1185">Reference proteome</keyword>
<dbReference type="Pfam" id="PF03595">
    <property type="entry name" value="SLAC1"/>
    <property type="match status" value="1"/>
</dbReference>
<feature type="transmembrane region" description="Helical" evidence="9">
    <location>
        <begin position="214"/>
        <end position="238"/>
    </location>
</feature>
<dbReference type="OMA" id="LGPNWYA"/>
<comment type="similarity">
    <text evidence="2">Belongs to the tellurite-resistance/dicarboxylate transporter (TDT) family.</text>
</comment>
<feature type="transmembrane region" description="Helical" evidence="9">
    <location>
        <begin position="355"/>
        <end position="373"/>
    </location>
</feature>
<dbReference type="InterPro" id="IPR051629">
    <property type="entry name" value="Sulfite_efflux_TDT"/>
</dbReference>
<dbReference type="AlphaFoldDB" id="J7S1W8"/>
<feature type="transmembrane region" description="Helical" evidence="9">
    <location>
        <begin position="15"/>
        <end position="33"/>
    </location>
</feature>
<feature type="transmembrane region" description="Helical" evidence="9">
    <location>
        <begin position="393"/>
        <end position="416"/>
    </location>
</feature>
<dbReference type="GO" id="GO:0000319">
    <property type="term" value="F:sulfite transmembrane transporter activity"/>
    <property type="evidence" value="ECO:0007669"/>
    <property type="project" value="EnsemblFungi"/>
</dbReference>
<feature type="transmembrane region" description="Helical" evidence="9">
    <location>
        <begin position="178"/>
        <end position="202"/>
    </location>
</feature>
<accession>J7S1W8</accession>
<keyword evidence="3" id="KW-0813">Transport</keyword>
<evidence type="ECO:0000256" key="7">
    <source>
        <dbReference type="ARBA" id="ARBA00023136"/>
    </source>
</evidence>
<dbReference type="OrthoDB" id="1099at2759"/>
<evidence type="ECO:0000256" key="8">
    <source>
        <dbReference type="SAM" id="MobiDB-lite"/>
    </source>
</evidence>
<evidence type="ECO:0000256" key="3">
    <source>
        <dbReference type="ARBA" id="ARBA00022448"/>
    </source>
</evidence>
<feature type="region of interest" description="Disordered" evidence="8">
    <location>
        <begin position="426"/>
        <end position="445"/>
    </location>
</feature>
<dbReference type="InterPro" id="IPR038665">
    <property type="entry name" value="Voltage-dep_anion_channel_sf"/>
</dbReference>
<dbReference type="RefSeq" id="XP_022462115.1">
    <property type="nucleotide sequence ID" value="XM_022611304.1"/>
</dbReference>
<feature type="transmembrane region" description="Helical" evidence="9">
    <location>
        <begin position="45"/>
        <end position="69"/>
    </location>
</feature>
<dbReference type="Proteomes" id="UP000006310">
    <property type="component" value="Chromosome 1"/>
</dbReference>
<evidence type="ECO:0000313" key="10">
    <source>
        <dbReference type="EMBL" id="CCK67869.1"/>
    </source>
</evidence>
<dbReference type="eggNOG" id="ENOG502QT02">
    <property type="taxonomic scope" value="Eukaryota"/>
</dbReference>
<sequence>MVSLGSRFIGQFEPFMFIYVMGTGISSDILYRFPYYGRWLRVCSYIMFALACLIFVSLQVLCVVHLWHYTRRHSFSAYVDEFVRNTRKSVFWGTYPMGLVTIINYLFNLTQIGSISQGDSRRLMIFVYALWWYDIAVSIVIAWGLSFVMWHKYYFPEGLGKGEKGHEKVAAEYLKSTLLLAVIPLVVAASSSSIWVMSGLFGRTFNRNIQLLTMVITVLIWLHAILFVAVLVFIYFWSLYLFKIPPMAQVFTLFLVLGPMGQGAFGILLVSDNVLLYTQQYYPVPGAASGGTLSTAEDVLLLAVPWCFKVLGLIYALALLAVGYFFTIICIIAMLSYRKHKEINAAGKPRRIYNFHTGFWGMTFPMGTMSLGSDEVYIQYNKYVPMRAFRVVSAIYGTTCILWTIFCVVNTVFLYGRRGFRTVRAKRDHRETESKAPSPFTPSTLAPSIVSSLASPDASSASTLHQESIEELC</sequence>
<evidence type="ECO:0000256" key="4">
    <source>
        <dbReference type="ARBA" id="ARBA00022475"/>
    </source>
</evidence>
<evidence type="ECO:0008006" key="12">
    <source>
        <dbReference type="Google" id="ProtNLM"/>
    </source>
</evidence>
<evidence type="ECO:0000256" key="6">
    <source>
        <dbReference type="ARBA" id="ARBA00022989"/>
    </source>
</evidence>
<dbReference type="EMBL" id="HE978314">
    <property type="protein sequence ID" value="CCK67869.1"/>
    <property type="molecule type" value="Genomic_DNA"/>
</dbReference>
<protein>
    <recommendedName>
        <fullName evidence="12">Sulfite efflux pump SSU1</fullName>
    </recommendedName>
</protein>
<evidence type="ECO:0000256" key="2">
    <source>
        <dbReference type="ARBA" id="ARBA00008566"/>
    </source>
</evidence>
<dbReference type="InterPro" id="IPR004695">
    <property type="entry name" value="SLAC1/Mae1/Ssu1/TehA"/>
</dbReference>
<feature type="transmembrane region" description="Helical" evidence="9">
    <location>
        <begin position="282"/>
        <end position="306"/>
    </location>
</feature>
<dbReference type="STRING" id="1071383.J7S1W8"/>
<evidence type="ECO:0000256" key="5">
    <source>
        <dbReference type="ARBA" id="ARBA00022692"/>
    </source>
</evidence>